<dbReference type="InParanoid" id="B9T318"/>
<organism evidence="2 3">
    <name type="scientific">Ricinus communis</name>
    <name type="common">Castor bean</name>
    <dbReference type="NCBI Taxonomy" id="3988"/>
    <lineage>
        <taxon>Eukaryota</taxon>
        <taxon>Viridiplantae</taxon>
        <taxon>Streptophyta</taxon>
        <taxon>Embryophyta</taxon>
        <taxon>Tracheophyta</taxon>
        <taxon>Spermatophyta</taxon>
        <taxon>Magnoliopsida</taxon>
        <taxon>eudicotyledons</taxon>
        <taxon>Gunneridae</taxon>
        <taxon>Pentapetalae</taxon>
        <taxon>rosids</taxon>
        <taxon>fabids</taxon>
        <taxon>Malpighiales</taxon>
        <taxon>Euphorbiaceae</taxon>
        <taxon>Acalyphoideae</taxon>
        <taxon>Acalypheae</taxon>
        <taxon>Ricinus</taxon>
    </lineage>
</organism>
<keyword evidence="3" id="KW-1185">Reference proteome</keyword>
<accession>B9T318</accession>
<evidence type="ECO:0000256" key="1">
    <source>
        <dbReference type="SAM" id="Phobius"/>
    </source>
</evidence>
<dbReference type="STRING" id="3988.B9T318"/>
<dbReference type="AlphaFoldDB" id="B9T318"/>
<keyword evidence="1" id="KW-0472">Membrane</keyword>
<name>B9T318_RICCO</name>
<keyword evidence="1" id="KW-0812">Transmembrane</keyword>
<feature type="transmembrane region" description="Helical" evidence="1">
    <location>
        <begin position="83"/>
        <end position="108"/>
    </location>
</feature>
<protein>
    <submittedName>
        <fullName evidence="2">Uncharacterized protein</fullName>
    </submittedName>
</protein>
<proteinExistence type="predicted"/>
<evidence type="ECO:0000313" key="3">
    <source>
        <dbReference type="Proteomes" id="UP000008311"/>
    </source>
</evidence>
<sequence length="127" mass="14845">MVMFSASNRESRKRGYSSGRLVDENMITLRMRIREMKMLETSDEEQLPLGWMEWEKKLFLHYNEHVYEALGFLQNHFMNTRPCLALGLVAVAVLCVPISTGVVLFHFMHFSKDILSLGFPPLSIMFW</sequence>
<dbReference type="EMBL" id="EQ974398">
    <property type="protein sequence ID" value="EEF29740.1"/>
    <property type="molecule type" value="Genomic_DNA"/>
</dbReference>
<dbReference type="PANTHER" id="PTHR33782:SF27">
    <property type="entry name" value="PROTEIN, PUTATIVE-RELATED"/>
    <property type="match status" value="1"/>
</dbReference>
<keyword evidence="1" id="KW-1133">Transmembrane helix</keyword>
<gene>
    <name evidence="2" type="ORF">RCOM_0326730</name>
</gene>
<dbReference type="eggNOG" id="ENOG502S629">
    <property type="taxonomic scope" value="Eukaryota"/>
</dbReference>
<reference evidence="3" key="1">
    <citation type="journal article" date="2010" name="Nat. Biotechnol.">
        <title>Draft genome sequence of the oilseed species Ricinus communis.</title>
        <authorList>
            <person name="Chan A.P."/>
            <person name="Crabtree J."/>
            <person name="Zhao Q."/>
            <person name="Lorenzi H."/>
            <person name="Orvis J."/>
            <person name="Puiu D."/>
            <person name="Melake-Berhan A."/>
            <person name="Jones K.M."/>
            <person name="Redman J."/>
            <person name="Chen G."/>
            <person name="Cahoon E.B."/>
            <person name="Gedil M."/>
            <person name="Stanke M."/>
            <person name="Haas B.J."/>
            <person name="Wortman J.R."/>
            <person name="Fraser-Liggett C.M."/>
            <person name="Ravel J."/>
            <person name="Rabinowicz P.D."/>
        </authorList>
    </citation>
    <scope>NUCLEOTIDE SEQUENCE [LARGE SCALE GENOMIC DNA]</scope>
    <source>
        <strain evidence="3">cv. Hale</strain>
    </source>
</reference>
<dbReference type="Proteomes" id="UP000008311">
    <property type="component" value="Unassembled WGS sequence"/>
</dbReference>
<evidence type="ECO:0000313" key="2">
    <source>
        <dbReference type="EMBL" id="EEF29740.1"/>
    </source>
</evidence>
<dbReference type="PANTHER" id="PTHR33782">
    <property type="entry name" value="OS01G0121600 PROTEIN"/>
    <property type="match status" value="1"/>
</dbReference>